<protein>
    <submittedName>
        <fullName evidence="1">Uncharacterized protein</fullName>
    </submittedName>
</protein>
<dbReference type="AlphaFoldDB" id="A0A1Y2BE34"/>
<organism evidence="1 2">
    <name type="scientific">Naematelia encephala</name>
    <dbReference type="NCBI Taxonomy" id="71784"/>
    <lineage>
        <taxon>Eukaryota</taxon>
        <taxon>Fungi</taxon>
        <taxon>Dikarya</taxon>
        <taxon>Basidiomycota</taxon>
        <taxon>Agaricomycotina</taxon>
        <taxon>Tremellomycetes</taxon>
        <taxon>Tremellales</taxon>
        <taxon>Naemateliaceae</taxon>
        <taxon>Naematelia</taxon>
    </lineage>
</organism>
<comment type="caution">
    <text evidence="1">The sequence shown here is derived from an EMBL/GenBank/DDBJ whole genome shotgun (WGS) entry which is preliminary data.</text>
</comment>
<evidence type="ECO:0000313" key="2">
    <source>
        <dbReference type="Proteomes" id="UP000193986"/>
    </source>
</evidence>
<dbReference type="Proteomes" id="UP000193986">
    <property type="component" value="Unassembled WGS sequence"/>
</dbReference>
<name>A0A1Y2BE34_9TREE</name>
<accession>A0A1Y2BE34</accession>
<dbReference type="OrthoDB" id="537467at2759"/>
<dbReference type="EMBL" id="MCFC01000007">
    <property type="protein sequence ID" value="ORY33082.1"/>
    <property type="molecule type" value="Genomic_DNA"/>
</dbReference>
<dbReference type="InParanoid" id="A0A1Y2BE34"/>
<gene>
    <name evidence="1" type="ORF">BCR39DRAFT_521078</name>
</gene>
<evidence type="ECO:0000313" key="1">
    <source>
        <dbReference type="EMBL" id="ORY33082.1"/>
    </source>
</evidence>
<sequence>MATTGRHTLSGLWFFLGHAQSPGGLCHLPIVLWLLRYSKAASGLTTGCRGRLYATTGTVMKGQGEKVSKAPINGFCLSCGRLMPSDSRADPTPRKYCSSSCRAQAHDKRLSPIRLELARVYHLHLTSRPQGSVALCSEVEGAVTFPETVEPSQRREEARRAARRLVNFGFTSQGVEEEKPVEAVQDRKVVEGSFAKGEWGIRWAE</sequence>
<keyword evidence="2" id="KW-1185">Reference proteome</keyword>
<reference evidence="1 2" key="1">
    <citation type="submission" date="2016-07" db="EMBL/GenBank/DDBJ databases">
        <title>Pervasive Adenine N6-methylation of Active Genes in Fungi.</title>
        <authorList>
            <consortium name="DOE Joint Genome Institute"/>
            <person name="Mondo S.J."/>
            <person name="Dannebaum R.O."/>
            <person name="Kuo R.C."/>
            <person name="Labutti K."/>
            <person name="Haridas S."/>
            <person name="Kuo A."/>
            <person name="Salamov A."/>
            <person name="Ahrendt S.R."/>
            <person name="Lipzen A."/>
            <person name="Sullivan W."/>
            <person name="Andreopoulos W.B."/>
            <person name="Clum A."/>
            <person name="Lindquist E."/>
            <person name="Daum C."/>
            <person name="Ramamoorthy G.K."/>
            <person name="Gryganskyi A."/>
            <person name="Culley D."/>
            <person name="Magnuson J.K."/>
            <person name="James T.Y."/>
            <person name="O'Malley M.A."/>
            <person name="Stajich J.E."/>
            <person name="Spatafora J.W."/>
            <person name="Visel A."/>
            <person name="Grigoriev I.V."/>
        </authorList>
    </citation>
    <scope>NUCLEOTIDE SEQUENCE [LARGE SCALE GENOMIC DNA]</scope>
    <source>
        <strain evidence="1 2">68-887.2</strain>
    </source>
</reference>
<proteinExistence type="predicted"/>